<comment type="caution">
    <text evidence="1">The sequence shown here is derived from an EMBL/GenBank/DDBJ whole genome shotgun (WGS) entry which is preliminary data.</text>
</comment>
<dbReference type="Proteomes" id="UP000622017">
    <property type="component" value="Unassembled WGS sequence"/>
</dbReference>
<dbReference type="EMBL" id="JACSCY010000002">
    <property type="protein sequence ID" value="MBC6609819.1"/>
    <property type="molecule type" value="Genomic_DNA"/>
</dbReference>
<accession>A0ABR7MFF9</accession>
<evidence type="ECO:0000313" key="2">
    <source>
        <dbReference type="Proteomes" id="UP000622017"/>
    </source>
</evidence>
<gene>
    <name evidence="1" type="ORF">H8B15_02720</name>
</gene>
<reference evidence="1 2" key="1">
    <citation type="submission" date="2020-08" db="EMBL/GenBank/DDBJ databases">
        <title>Hymenobacter sp.</title>
        <authorList>
            <person name="Kim M.K."/>
        </authorList>
    </citation>
    <scope>NUCLEOTIDE SEQUENCE [LARGE SCALE GENOMIC DNA]</scope>
    <source>
        <strain evidence="1 2">BT507</strain>
    </source>
</reference>
<organism evidence="1 2">
    <name type="scientific">Hymenobacter citatus</name>
    <dbReference type="NCBI Taxonomy" id="2763506"/>
    <lineage>
        <taxon>Bacteria</taxon>
        <taxon>Pseudomonadati</taxon>
        <taxon>Bacteroidota</taxon>
        <taxon>Cytophagia</taxon>
        <taxon>Cytophagales</taxon>
        <taxon>Hymenobacteraceae</taxon>
        <taxon>Hymenobacter</taxon>
    </lineage>
</organism>
<dbReference type="RefSeq" id="WP_187318130.1">
    <property type="nucleotide sequence ID" value="NZ_JACSCY010000002.1"/>
</dbReference>
<evidence type="ECO:0000313" key="1">
    <source>
        <dbReference type="EMBL" id="MBC6609819.1"/>
    </source>
</evidence>
<sequence>MSASTPDSASSSLIDTLQVLRGGDLTAPAALSQLESWTQMINIGGPGAQGDIFLELQNLQKYIASSDSANISHTLQQLGLLTTKAAEEDVTEEVSDLLRQLGEVLTAASTSLPQQAQ</sequence>
<keyword evidence="2" id="KW-1185">Reference proteome</keyword>
<proteinExistence type="predicted"/>
<protein>
    <submittedName>
        <fullName evidence="1">Uncharacterized protein</fullName>
    </submittedName>
</protein>
<name>A0ABR7MFF9_9BACT</name>